<protein>
    <recommendedName>
        <fullName evidence="2">HTH marR-type domain-containing protein</fullName>
    </recommendedName>
</protein>
<dbReference type="AlphaFoldDB" id="A0A5M3WRF4"/>
<dbReference type="OrthoDB" id="3216907at2"/>
<gene>
    <name evidence="3" type="ORF">Amac_050810</name>
</gene>
<proteinExistence type="predicted"/>
<dbReference type="PANTHER" id="PTHR33164">
    <property type="entry name" value="TRANSCRIPTIONAL REGULATOR, MARR FAMILY"/>
    <property type="match status" value="1"/>
</dbReference>
<organism evidence="3 4">
    <name type="scientific">Acrocarpospora macrocephala</name>
    <dbReference type="NCBI Taxonomy" id="150177"/>
    <lineage>
        <taxon>Bacteria</taxon>
        <taxon>Bacillati</taxon>
        <taxon>Actinomycetota</taxon>
        <taxon>Actinomycetes</taxon>
        <taxon>Streptosporangiales</taxon>
        <taxon>Streptosporangiaceae</taxon>
        <taxon>Acrocarpospora</taxon>
    </lineage>
</organism>
<evidence type="ECO:0000313" key="4">
    <source>
        <dbReference type="Proteomes" id="UP000331127"/>
    </source>
</evidence>
<dbReference type="InterPro" id="IPR039422">
    <property type="entry name" value="MarR/SlyA-like"/>
</dbReference>
<dbReference type="Pfam" id="PF12802">
    <property type="entry name" value="MarR_2"/>
    <property type="match status" value="1"/>
</dbReference>
<dbReference type="SMART" id="SM00347">
    <property type="entry name" value="HTH_MARR"/>
    <property type="match status" value="1"/>
</dbReference>
<feature type="region of interest" description="Disordered" evidence="1">
    <location>
        <begin position="1"/>
        <end position="28"/>
    </location>
</feature>
<name>A0A5M3WRF4_9ACTN</name>
<dbReference type="GO" id="GO:0006950">
    <property type="term" value="P:response to stress"/>
    <property type="evidence" value="ECO:0007669"/>
    <property type="project" value="TreeGrafter"/>
</dbReference>
<evidence type="ECO:0000313" key="3">
    <source>
        <dbReference type="EMBL" id="GES11484.1"/>
    </source>
</evidence>
<dbReference type="SUPFAM" id="SSF46785">
    <property type="entry name" value="Winged helix' DNA-binding domain"/>
    <property type="match status" value="1"/>
</dbReference>
<dbReference type="GO" id="GO:0003700">
    <property type="term" value="F:DNA-binding transcription factor activity"/>
    <property type="evidence" value="ECO:0007669"/>
    <property type="project" value="InterPro"/>
</dbReference>
<dbReference type="Gene3D" id="1.10.10.10">
    <property type="entry name" value="Winged helix-like DNA-binding domain superfamily/Winged helix DNA-binding domain"/>
    <property type="match status" value="1"/>
</dbReference>
<reference evidence="3 4" key="1">
    <citation type="submission" date="2019-10" db="EMBL/GenBank/DDBJ databases">
        <title>Whole genome shotgun sequence of Acrocarpospora macrocephala NBRC 16266.</title>
        <authorList>
            <person name="Ichikawa N."/>
            <person name="Kimura A."/>
            <person name="Kitahashi Y."/>
            <person name="Komaki H."/>
            <person name="Oguchi A."/>
        </authorList>
    </citation>
    <scope>NUCLEOTIDE SEQUENCE [LARGE SCALE GENOMIC DNA]</scope>
    <source>
        <strain evidence="3 4">NBRC 16266</strain>
    </source>
</reference>
<dbReference type="InterPro" id="IPR036390">
    <property type="entry name" value="WH_DNA-bd_sf"/>
</dbReference>
<dbReference type="InterPro" id="IPR036388">
    <property type="entry name" value="WH-like_DNA-bd_sf"/>
</dbReference>
<dbReference type="PANTHER" id="PTHR33164:SF107">
    <property type="entry name" value="TRANSCRIPTIONAL REGULATORY PROTEIN"/>
    <property type="match status" value="1"/>
</dbReference>
<dbReference type="PRINTS" id="PR00598">
    <property type="entry name" value="HTHMARR"/>
</dbReference>
<feature type="domain" description="HTH marR-type" evidence="2">
    <location>
        <begin position="35"/>
        <end position="166"/>
    </location>
</feature>
<dbReference type="Proteomes" id="UP000331127">
    <property type="component" value="Unassembled WGS sequence"/>
</dbReference>
<accession>A0A5M3WRF4</accession>
<sequence length="180" mass="18935">MYHSVMAKTGQPSTSTDPAAGLGCATDTQGAGDPDLDVATGLVQLTALVQGVYARVSERHDLTPVQAKLLCVLLGGPRGMADLAQCFGVEKAALTGLMDRAERRGLAQRSSVPGDRRALQATLTDAGHQAATAFYAEVSAELSRLIAPLTDSDRERFRSTMAEIIARCRTSPSASDRCVS</sequence>
<keyword evidence="4" id="KW-1185">Reference proteome</keyword>
<dbReference type="PROSITE" id="PS50995">
    <property type="entry name" value="HTH_MARR_2"/>
    <property type="match status" value="1"/>
</dbReference>
<dbReference type="EMBL" id="BLAE01000030">
    <property type="protein sequence ID" value="GES11484.1"/>
    <property type="molecule type" value="Genomic_DNA"/>
</dbReference>
<comment type="caution">
    <text evidence="3">The sequence shown here is derived from an EMBL/GenBank/DDBJ whole genome shotgun (WGS) entry which is preliminary data.</text>
</comment>
<dbReference type="InterPro" id="IPR000835">
    <property type="entry name" value="HTH_MarR-typ"/>
</dbReference>
<evidence type="ECO:0000256" key="1">
    <source>
        <dbReference type="SAM" id="MobiDB-lite"/>
    </source>
</evidence>
<evidence type="ECO:0000259" key="2">
    <source>
        <dbReference type="PROSITE" id="PS50995"/>
    </source>
</evidence>